<comment type="caution">
    <text evidence="1">The sequence shown here is derived from an EMBL/GenBank/DDBJ whole genome shotgun (WGS) entry which is preliminary data.</text>
</comment>
<dbReference type="Proteomes" id="UP000546464">
    <property type="component" value="Unassembled WGS sequence"/>
</dbReference>
<dbReference type="EMBL" id="JACHVB010000004">
    <property type="protein sequence ID" value="MBC2592687.1"/>
    <property type="molecule type" value="Genomic_DNA"/>
</dbReference>
<gene>
    <name evidence="1" type="ORF">H5P28_00275</name>
</gene>
<keyword evidence="2" id="KW-1185">Reference proteome</keyword>
<dbReference type="Gene3D" id="3.40.50.300">
    <property type="entry name" value="P-loop containing nucleotide triphosphate hydrolases"/>
    <property type="match status" value="1"/>
</dbReference>
<dbReference type="Pfam" id="PF03237">
    <property type="entry name" value="Terminase_6N"/>
    <property type="match status" value="1"/>
</dbReference>
<proteinExistence type="predicted"/>
<name>A0A842HAM4_9BACT</name>
<reference evidence="1 2" key="1">
    <citation type="submission" date="2020-07" db="EMBL/GenBank/DDBJ databases">
        <authorList>
            <person name="Feng X."/>
        </authorList>
    </citation>
    <scope>NUCLEOTIDE SEQUENCE [LARGE SCALE GENOMIC DNA]</scope>
    <source>
        <strain evidence="1 2">JCM31066</strain>
    </source>
</reference>
<evidence type="ECO:0000313" key="2">
    <source>
        <dbReference type="Proteomes" id="UP000546464"/>
    </source>
</evidence>
<evidence type="ECO:0000313" key="1">
    <source>
        <dbReference type="EMBL" id="MBC2592687.1"/>
    </source>
</evidence>
<organism evidence="1 2">
    <name type="scientific">Ruficoccus amylovorans</name>
    <dbReference type="NCBI Taxonomy" id="1804625"/>
    <lineage>
        <taxon>Bacteria</taxon>
        <taxon>Pseudomonadati</taxon>
        <taxon>Verrucomicrobiota</taxon>
        <taxon>Opitutia</taxon>
        <taxon>Puniceicoccales</taxon>
        <taxon>Cerasicoccaceae</taxon>
        <taxon>Ruficoccus</taxon>
    </lineage>
</organism>
<sequence>MTPPSRDMDADRTASRYFLPYQQEYILDESQLSFIEKSVRIGWTYADSFKNVRKRLHYANRDYLFATKDWPTAIEYVQTCMKFVEVYNRVRSVISHGEDTIRVPVLDKDGKETAFTEEVKIGYIKFDNGSRIIAFTSNPAAMQAYGGDVGLDEFAKHANQQMLYATAQGRVTWGYDLAIWSAHWGDGTLFCEMSQEARAGKGPWEYYRKVTLEDAVSQGLVEKINEVAGKQMSREGFIADARKRARTDEIYQQEYMCNPVGGKFAIVDWPVIQRCKEETTIERLHFENHAVIREFGEFHTAAQLTREASIAAYLKGSFQKLFSAVTRHSLGFDVAASGDGDLACIYVDEVQGDAQSLAGLLTCRTEDWHFLRLALWTILRNVTAINGCGDETGLGRQICWETAKEFVGRFTPVNFRGTKHDMGFELMVALQEQRKRFPAATDHEDIARDFYALRKTGNKGKWTFSESRNPLNEHSHCDMAWAGALSLHAMGSGTRFEPEWFAPGPNTYTTPARRERTHTLIG</sequence>
<dbReference type="AlphaFoldDB" id="A0A842HAM4"/>
<accession>A0A842HAM4</accession>
<evidence type="ECO:0008006" key="3">
    <source>
        <dbReference type="Google" id="ProtNLM"/>
    </source>
</evidence>
<protein>
    <recommendedName>
        <fullName evidence="3">Terminase</fullName>
    </recommendedName>
</protein>
<dbReference type="InterPro" id="IPR027417">
    <property type="entry name" value="P-loop_NTPase"/>
</dbReference>
<dbReference type="RefSeq" id="WP_185673726.1">
    <property type="nucleotide sequence ID" value="NZ_JACHVB010000004.1"/>
</dbReference>
<dbReference type="Gene3D" id="3.30.420.240">
    <property type="match status" value="1"/>
</dbReference>